<dbReference type="InterPro" id="IPR017592">
    <property type="entry name" value="Pilus_assmbl_Flp-typ_CpaB"/>
</dbReference>
<dbReference type="NCBIfam" id="TIGR03177">
    <property type="entry name" value="pilus_cpaB"/>
    <property type="match status" value="1"/>
</dbReference>
<proteinExistence type="predicted"/>
<name>A0A6J7H6J2_9ZZZZ</name>
<sequence>MFRRSPRALIFAAAALIVTIATASVVVSDLSTLHRRASSLGPEQSVVVARRKLTVGRTISARDLNTRPVYRSQLPPQVMKTTSEVIGRVVTVPIVKGGFVSNANLATLSRRGLDGALPAGTRAVRVAVAESIRPRVGAIVDLYATFPDPLSSTGNDTVSARVIAEGVLVLGVSRGRASVSGPTLGVTLLVSPRQAQTIAFATSRGTLSLALAPPEEARGR</sequence>
<gene>
    <name evidence="2" type="ORF">UFOPK2683_00352</name>
    <name evidence="3" type="ORF">UFOPK3605_01185</name>
    <name evidence="4" type="ORF">UFOPK3897_01381</name>
    <name evidence="5" type="ORF">UFOPK4121_01044</name>
</gene>
<dbReference type="EMBL" id="CAFBOF010000042">
    <property type="protein sequence ID" value="CAB4985356.1"/>
    <property type="molecule type" value="Genomic_DNA"/>
</dbReference>
<feature type="domain" description="SAF" evidence="1">
    <location>
        <begin position="44"/>
        <end position="106"/>
    </location>
</feature>
<accession>A0A6J7H6J2</accession>
<evidence type="ECO:0000313" key="4">
    <source>
        <dbReference type="EMBL" id="CAB4985356.1"/>
    </source>
</evidence>
<evidence type="ECO:0000313" key="2">
    <source>
        <dbReference type="EMBL" id="CAB4717221.1"/>
    </source>
</evidence>
<evidence type="ECO:0000259" key="1">
    <source>
        <dbReference type="SMART" id="SM00858"/>
    </source>
</evidence>
<dbReference type="Gene3D" id="3.90.1210.10">
    <property type="entry name" value="Antifreeze-like/N-acetylneuraminic acid synthase C-terminal domain"/>
    <property type="match status" value="1"/>
</dbReference>
<dbReference type="EMBL" id="CAFBPQ010000032">
    <property type="protein sequence ID" value="CAB5027220.1"/>
    <property type="molecule type" value="Genomic_DNA"/>
</dbReference>
<dbReference type="InterPro" id="IPR013974">
    <property type="entry name" value="SAF"/>
</dbReference>
<dbReference type="SMART" id="SM00858">
    <property type="entry name" value="SAF"/>
    <property type="match status" value="1"/>
</dbReference>
<dbReference type="Pfam" id="PF16976">
    <property type="entry name" value="RcpC"/>
    <property type="match status" value="1"/>
</dbReference>
<organism evidence="3">
    <name type="scientific">freshwater metagenome</name>
    <dbReference type="NCBI Taxonomy" id="449393"/>
    <lineage>
        <taxon>unclassified sequences</taxon>
        <taxon>metagenomes</taxon>
        <taxon>ecological metagenomes</taxon>
    </lineage>
</organism>
<protein>
    <submittedName>
        <fullName evidence="3">Unannotated protein</fullName>
    </submittedName>
</protein>
<evidence type="ECO:0000313" key="3">
    <source>
        <dbReference type="EMBL" id="CAB4912135.1"/>
    </source>
</evidence>
<evidence type="ECO:0000313" key="5">
    <source>
        <dbReference type="EMBL" id="CAB5027220.1"/>
    </source>
</evidence>
<dbReference type="Pfam" id="PF08666">
    <property type="entry name" value="SAF"/>
    <property type="match status" value="1"/>
</dbReference>
<dbReference type="EMBL" id="CAEZYK010000012">
    <property type="protein sequence ID" value="CAB4717221.1"/>
    <property type="molecule type" value="Genomic_DNA"/>
</dbReference>
<dbReference type="CDD" id="cd11614">
    <property type="entry name" value="SAF_CpaB_FlgA_like"/>
    <property type="match status" value="1"/>
</dbReference>
<dbReference type="InterPro" id="IPR031571">
    <property type="entry name" value="RcpC_dom"/>
</dbReference>
<dbReference type="AlphaFoldDB" id="A0A6J7H6J2"/>
<dbReference type="EMBL" id="CAFBMM010000067">
    <property type="protein sequence ID" value="CAB4912135.1"/>
    <property type="molecule type" value="Genomic_DNA"/>
</dbReference>
<reference evidence="3" key="1">
    <citation type="submission" date="2020-05" db="EMBL/GenBank/DDBJ databases">
        <authorList>
            <person name="Chiriac C."/>
            <person name="Salcher M."/>
            <person name="Ghai R."/>
            <person name="Kavagutti S V."/>
        </authorList>
    </citation>
    <scope>NUCLEOTIDE SEQUENCE</scope>
</reference>